<dbReference type="GO" id="GO:0022857">
    <property type="term" value="F:transmembrane transporter activity"/>
    <property type="evidence" value="ECO:0007669"/>
    <property type="project" value="InterPro"/>
</dbReference>
<evidence type="ECO:0000256" key="3">
    <source>
        <dbReference type="ARBA" id="ARBA00022692"/>
    </source>
</evidence>
<keyword evidence="10" id="KW-1185">Reference proteome</keyword>
<evidence type="ECO:0000256" key="1">
    <source>
        <dbReference type="ARBA" id="ARBA00004141"/>
    </source>
</evidence>
<evidence type="ECO:0000259" key="8">
    <source>
        <dbReference type="PROSITE" id="PS50850"/>
    </source>
</evidence>
<feature type="transmembrane region" description="Helical" evidence="7">
    <location>
        <begin position="167"/>
        <end position="188"/>
    </location>
</feature>
<dbReference type="FunFam" id="1.20.1250.20:FF:000013">
    <property type="entry name" value="MFS general substrate transporter"/>
    <property type="match status" value="1"/>
</dbReference>
<feature type="transmembrane region" description="Helical" evidence="7">
    <location>
        <begin position="335"/>
        <end position="354"/>
    </location>
</feature>
<dbReference type="InterPro" id="IPR036259">
    <property type="entry name" value="MFS_trans_sf"/>
</dbReference>
<evidence type="ECO:0000313" key="9">
    <source>
        <dbReference type="EMBL" id="KZV98850.1"/>
    </source>
</evidence>
<proteinExistence type="predicted"/>
<dbReference type="Pfam" id="PF07690">
    <property type="entry name" value="MFS_1"/>
    <property type="match status" value="1"/>
</dbReference>
<keyword evidence="2" id="KW-0813">Transport</keyword>
<keyword evidence="3 7" id="KW-0812">Transmembrane</keyword>
<organism evidence="9 10">
    <name type="scientific">Exidia glandulosa HHB12029</name>
    <dbReference type="NCBI Taxonomy" id="1314781"/>
    <lineage>
        <taxon>Eukaryota</taxon>
        <taxon>Fungi</taxon>
        <taxon>Dikarya</taxon>
        <taxon>Basidiomycota</taxon>
        <taxon>Agaricomycotina</taxon>
        <taxon>Agaricomycetes</taxon>
        <taxon>Auriculariales</taxon>
        <taxon>Exidiaceae</taxon>
        <taxon>Exidia</taxon>
    </lineage>
</organism>
<dbReference type="SUPFAM" id="SSF103473">
    <property type="entry name" value="MFS general substrate transporter"/>
    <property type="match status" value="1"/>
</dbReference>
<accession>A0A165M708</accession>
<feature type="transmembrane region" description="Helical" evidence="7">
    <location>
        <begin position="200"/>
        <end position="221"/>
    </location>
</feature>
<dbReference type="Proteomes" id="UP000077266">
    <property type="component" value="Unassembled WGS sequence"/>
</dbReference>
<evidence type="ECO:0000256" key="6">
    <source>
        <dbReference type="SAM" id="MobiDB-lite"/>
    </source>
</evidence>
<dbReference type="InParanoid" id="A0A165M708"/>
<feature type="transmembrane region" description="Helical" evidence="7">
    <location>
        <begin position="132"/>
        <end position="155"/>
    </location>
</feature>
<dbReference type="AlphaFoldDB" id="A0A165M708"/>
<keyword evidence="5 7" id="KW-0472">Membrane</keyword>
<feature type="transmembrane region" description="Helical" evidence="7">
    <location>
        <begin position="79"/>
        <end position="100"/>
    </location>
</feature>
<evidence type="ECO:0000256" key="7">
    <source>
        <dbReference type="SAM" id="Phobius"/>
    </source>
</evidence>
<dbReference type="STRING" id="1314781.A0A165M708"/>
<dbReference type="PANTHER" id="PTHR43791:SF22">
    <property type="entry name" value="TRANSPORTER, PUTATIVE (AFU_ORTHOLOGUE AFUA_6G11320)-RELATED"/>
    <property type="match status" value="1"/>
</dbReference>
<dbReference type="InterPro" id="IPR020846">
    <property type="entry name" value="MFS_dom"/>
</dbReference>
<feature type="transmembrane region" description="Helical" evidence="7">
    <location>
        <begin position="393"/>
        <end position="414"/>
    </location>
</feature>
<feature type="region of interest" description="Disordered" evidence="6">
    <location>
        <begin position="1"/>
        <end position="28"/>
    </location>
</feature>
<name>A0A165M708_EXIGL</name>
<feature type="transmembrane region" description="Helical" evidence="7">
    <location>
        <begin position="360"/>
        <end position="381"/>
    </location>
</feature>
<dbReference type="PANTHER" id="PTHR43791">
    <property type="entry name" value="PERMEASE-RELATED"/>
    <property type="match status" value="1"/>
</dbReference>
<evidence type="ECO:0000256" key="2">
    <source>
        <dbReference type="ARBA" id="ARBA00022448"/>
    </source>
</evidence>
<protein>
    <submittedName>
        <fullName evidence="9">MFS general substrate transporter</fullName>
    </submittedName>
</protein>
<feature type="transmembrane region" description="Helical" evidence="7">
    <location>
        <begin position="107"/>
        <end position="126"/>
    </location>
</feature>
<evidence type="ECO:0000256" key="5">
    <source>
        <dbReference type="ARBA" id="ARBA00023136"/>
    </source>
</evidence>
<keyword evidence="4 7" id="KW-1133">Transmembrane helix</keyword>
<feature type="compositionally biased region" description="Basic and acidic residues" evidence="6">
    <location>
        <begin position="16"/>
        <end position="28"/>
    </location>
</feature>
<dbReference type="OrthoDB" id="2962993at2759"/>
<dbReference type="FunFam" id="1.20.1250.20:FF:000034">
    <property type="entry name" value="MFS general substrate transporter"/>
    <property type="match status" value="1"/>
</dbReference>
<feature type="transmembrane region" description="Helical" evidence="7">
    <location>
        <begin position="310"/>
        <end position="328"/>
    </location>
</feature>
<evidence type="ECO:0000256" key="4">
    <source>
        <dbReference type="ARBA" id="ARBA00022989"/>
    </source>
</evidence>
<feature type="domain" description="Major facilitator superfamily (MFS) profile" evidence="8">
    <location>
        <begin position="41"/>
        <end position="454"/>
    </location>
</feature>
<feature type="transmembrane region" description="Helical" evidence="7">
    <location>
        <begin position="426"/>
        <end position="445"/>
    </location>
</feature>
<dbReference type="InterPro" id="IPR011701">
    <property type="entry name" value="MFS"/>
</dbReference>
<dbReference type="PROSITE" id="PS50850">
    <property type="entry name" value="MFS"/>
    <property type="match status" value="1"/>
</dbReference>
<reference evidence="9 10" key="1">
    <citation type="journal article" date="2016" name="Mol. Biol. Evol.">
        <title>Comparative Genomics of Early-Diverging Mushroom-Forming Fungi Provides Insights into the Origins of Lignocellulose Decay Capabilities.</title>
        <authorList>
            <person name="Nagy L.G."/>
            <person name="Riley R."/>
            <person name="Tritt A."/>
            <person name="Adam C."/>
            <person name="Daum C."/>
            <person name="Floudas D."/>
            <person name="Sun H."/>
            <person name="Yadav J.S."/>
            <person name="Pangilinan J."/>
            <person name="Larsson K.H."/>
            <person name="Matsuura K."/>
            <person name="Barry K."/>
            <person name="Labutti K."/>
            <person name="Kuo R."/>
            <person name="Ohm R.A."/>
            <person name="Bhattacharya S.S."/>
            <person name="Shirouzu T."/>
            <person name="Yoshinaga Y."/>
            <person name="Martin F.M."/>
            <person name="Grigoriev I.V."/>
            <person name="Hibbett D.S."/>
        </authorList>
    </citation>
    <scope>NUCLEOTIDE SEQUENCE [LARGE SCALE GENOMIC DNA]</scope>
    <source>
        <strain evidence="9 10">HHB12029</strain>
    </source>
</reference>
<gene>
    <name evidence="9" type="ORF">EXIGLDRAFT_669028</name>
</gene>
<dbReference type="GO" id="GO:0016020">
    <property type="term" value="C:membrane"/>
    <property type="evidence" value="ECO:0007669"/>
    <property type="project" value="UniProtKB-SubCell"/>
</dbReference>
<comment type="subcellular location">
    <subcellularLocation>
        <location evidence="1">Membrane</location>
        <topology evidence="1">Multi-pass membrane protein</topology>
    </subcellularLocation>
</comment>
<sequence>MSESKKAVADSASSVDNHHDREDPYDTPEDRKLLRKLDKHLLPVLTTLYLLSFLDRSNIGNAKLDGLTTDINVPGANYNTALALYFIGYVLFEVPSNIVLKRFNPRIWLPFLTLTWGIVSVCQGLVHNQAGLFAVRFFLGVTEAGLFPGTIFVFSMYYRRRERHFRVAIFFGGAAVAGAFGGALAYGIGLMDGVGGKRGWAWIFILEGLLTIVISAAAFFITPDWGHSASFLTDAERQRFLERLAADSDAGVQEQFSWRLVRSALTDHLVWAYAFLFHGFAFVLYSLSLFLPSIIAGLGFATWKAQLMTVPPYALAAASIWVTAVIAAKYKRRAIFIIISAVVAIVGYAVLIGTNSSGRQYVGVFLATAGVYTGNALLLSWPGENVSGQTKRAVAVAMQISIGDIGAIAGVLVYRPSLSANRFRKPHLISIGYLIFGALVAAYLWTWMARENKRRAVVRQNLAKTQPEDVEKQAVEADREERLLQGDRHVSYVYQV</sequence>
<evidence type="ECO:0000313" key="10">
    <source>
        <dbReference type="Proteomes" id="UP000077266"/>
    </source>
</evidence>
<dbReference type="Gene3D" id="1.20.1250.20">
    <property type="entry name" value="MFS general substrate transporter like domains"/>
    <property type="match status" value="2"/>
</dbReference>
<feature type="transmembrane region" description="Helical" evidence="7">
    <location>
        <begin position="269"/>
        <end position="290"/>
    </location>
</feature>
<dbReference type="EMBL" id="KV425914">
    <property type="protein sequence ID" value="KZV98850.1"/>
    <property type="molecule type" value="Genomic_DNA"/>
</dbReference>